<dbReference type="PROSITE" id="PS51257">
    <property type="entry name" value="PROKAR_LIPOPROTEIN"/>
    <property type="match status" value="1"/>
</dbReference>
<protein>
    <submittedName>
        <fullName evidence="2">Uncharacterized protein</fullName>
    </submittedName>
</protein>
<name>A0A9E3LV75_9NOST</name>
<feature type="region of interest" description="Disordered" evidence="1">
    <location>
        <begin position="29"/>
        <end position="65"/>
    </location>
</feature>
<proteinExistence type="predicted"/>
<comment type="caution">
    <text evidence="2">The sequence shown here is derived from an EMBL/GenBank/DDBJ whole genome shotgun (WGS) entry which is preliminary data.</text>
</comment>
<reference evidence="2" key="1">
    <citation type="submission" date="2021-05" db="EMBL/GenBank/DDBJ databases">
        <authorList>
            <person name="Pietrasiak N."/>
            <person name="Ward R."/>
            <person name="Stajich J.E."/>
            <person name="Kurbessoian T."/>
        </authorList>
    </citation>
    <scope>NUCLEOTIDE SEQUENCE</scope>
    <source>
        <strain evidence="2">HA4357-MV3</strain>
    </source>
</reference>
<accession>A0A9E3LV75</accession>
<reference evidence="2" key="2">
    <citation type="journal article" date="2022" name="Microbiol. Resour. Announc.">
        <title>Metagenome Sequencing to Explore Phylogenomics of Terrestrial Cyanobacteria.</title>
        <authorList>
            <person name="Ward R.D."/>
            <person name="Stajich J.E."/>
            <person name="Johansen J.R."/>
            <person name="Huntemann M."/>
            <person name="Clum A."/>
            <person name="Foster B."/>
            <person name="Foster B."/>
            <person name="Roux S."/>
            <person name="Palaniappan K."/>
            <person name="Varghese N."/>
            <person name="Mukherjee S."/>
            <person name="Reddy T.B.K."/>
            <person name="Daum C."/>
            <person name="Copeland A."/>
            <person name="Chen I.A."/>
            <person name="Ivanova N.N."/>
            <person name="Kyrpides N.C."/>
            <person name="Shapiro N."/>
            <person name="Eloe-Fadrosh E.A."/>
            <person name="Pietrasiak N."/>
        </authorList>
    </citation>
    <scope>NUCLEOTIDE SEQUENCE</scope>
    <source>
        <strain evidence="2">HA4357-MV3</strain>
    </source>
</reference>
<evidence type="ECO:0000313" key="3">
    <source>
        <dbReference type="Proteomes" id="UP000813215"/>
    </source>
</evidence>
<evidence type="ECO:0000313" key="2">
    <source>
        <dbReference type="EMBL" id="MBW4434876.1"/>
    </source>
</evidence>
<organism evidence="2 3">
    <name type="scientific">Pelatocladus maniniholoensis HA4357-MV3</name>
    <dbReference type="NCBI Taxonomy" id="1117104"/>
    <lineage>
        <taxon>Bacteria</taxon>
        <taxon>Bacillati</taxon>
        <taxon>Cyanobacteriota</taxon>
        <taxon>Cyanophyceae</taxon>
        <taxon>Nostocales</taxon>
        <taxon>Nostocaceae</taxon>
        <taxon>Pelatocladus</taxon>
    </lineage>
</organism>
<gene>
    <name evidence="2" type="ORF">KME28_24970</name>
</gene>
<evidence type="ECO:0000256" key="1">
    <source>
        <dbReference type="SAM" id="MobiDB-lite"/>
    </source>
</evidence>
<dbReference type="EMBL" id="JAHHHW010000144">
    <property type="protein sequence ID" value="MBW4434876.1"/>
    <property type="molecule type" value="Genomic_DNA"/>
</dbReference>
<dbReference type="AlphaFoldDB" id="A0A9E3LV75"/>
<dbReference type="Proteomes" id="UP000813215">
    <property type="component" value="Unassembled WGS sequence"/>
</dbReference>
<feature type="compositionally biased region" description="Basic and acidic residues" evidence="1">
    <location>
        <begin position="48"/>
        <end position="65"/>
    </location>
</feature>
<feature type="compositionally biased region" description="Low complexity" evidence="1">
    <location>
        <begin position="29"/>
        <end position="44"/>
    </location>
</feature>
<sequence>MHNSLNKLLAYMLIATLVGCATQQSQQLQQTDIEQSSSSGGQQQCSRIEVRQDNGKTEVKRSNDC</sequence>